<keyword evidence="4" id="KW-0106">Calcium</keyword>
<dbReference type="InterPro" id="IPR004836">
    <property type="entry name" value="Na_Ca_Ex"/>
</dbReference>
<evidence type="ECO:0000256" key="2">
    <source>
        <dbReference type="ARBA" id="ARBA00022448"/>
    </source>
</evidence>
<sequence>MDCMMHIFSFPWKILGALVPPVSILGDLASIFGCMVGLKDAITAITLVALGTSLPDTFASKIAAESDTTADNAVGNVTGSNAVNVFLGLGLPWTIAAIYWATKDQVFVVNSGNLGFSVSVFMATTTICLALLVARRMLAFFGKGELGGPVGPKMLSFLILVLLWLAYVSLSVLQVYGYVHV</sequence>
<dbReference type="InterPro" id="IPR051171">
    <property type="entry name" value="CaCA"/>
</dbReference>
<accession>A0A183EC95</accession>
<evidence type="ECO:0000256" key="9">
    <source>
        <dbReference type="SAM" id="Phobius"/>
    </source>
</evidence>
<evidence type="ECO:0000259" key="10">
    <source>
        <dbReference type="Pfam" id="PF01699"/>
    </source>
</evidence>
<dbReference type="GO" id="GO:0030424">
    <property type="term" value="C:axon"/>
    <property type="evidence" value="ECO:0007669"/>
    <property type="project" value="TreeGrafter"/>
</dbReference>
<keyword evidence="7" id="KW-0406">Ion transport</keyword>
<evidence type="ECO:0000256" key="4">
    <source>
        <dbReference type="ARBA" id="ARBA00022568"/>
    </source>
</evidence>
<evidence type="ECO:0000256" key="5">
    <source>
        <dbReference type="ARBA" id="ARBA00022692"/>
    </source>
</evidence>
<evidence type="ECO:0000256" key="7">
    <source>
        <dbReference type="ARBA" id="ARBA00023065"/>
    </source>
</evidence>
<evidence type="ECO:0000256" key="1">
    <source>
        <dbReference type="ARBA" id="ARBA00004127"/>
    </source>
</evidence>
<name>A0A183EC95_9BILA</name>
<dbReference type="OrthoDB" id="418484at2759"/>
<dbReference type="Pfam" id="PF01699">
    <property type="entry name" value="Na_Ca_ex"/>
    <property type="match status" value="1"/>
</dbReference>
<dbReference type="EMBL" id="UYRT01087018">
    <property type="protein sequence ID" value="VDN32064.1"/>
    <property type="molecule type" value="Genomic_DNA"/>
</dbReference>
<keyword evidence="4" id="KW-0109">Calcium transport</keyword>
<evidence type="ECO:0000256" key="8">
    <source>
        <dbReference type="ARBA" id="ARBA00023136"/>
    </source>
</evidence>
<keyword evidence="5 9" id="KW-0812">Transmembrane</keyword>
<feature type="transmembrane region" description="Helical" evidence="9">
    <location>
        <begin position="155"/>
        <end position="179"/>
    </location>
</feature>
<dbReference type="GO" id="GO:0005432">
    <property type="term" value="F:calcium:sodium antiporter activity"/>
    <property type="evidence" value="ECO:0007669"/>
    <property type="project" value="InterPro"/>
</dbReference>
<feature type="domain" description="Sodium/calcium exchanger membrane region" evidence="10">
    <location>
        <begin position="20"/>
        <end position="171"/>
    </location>
</feature>
<comment type="subcellular location">
    <subcellularLocation>
        <location evidence="1">Endomembrane system</location>
        <topology evidence="1">Multi-pass membrane protein</topology>
    </subcellularLocation>
</comment>
<protein>
    <submittedName>
        <fullName evidence="13">Na_Ca_ex domain-containing protein</fullName>
    </submittedName>
</protein>
<dbReference type="PANTHER" id="PTHR11878">
    <property type="entry name" value="SODIUM/CALCIUM EXCHANGER"/>
    <property type="match status" value="1"/>
</dbReference>
<feature type="transmembrane region" description="Helical" evidence="9">
    <location>
        <begin position="82"/>
        <end position="102"/>
    </location>
</feature>
<feature type="transmembrane region" description="Helical" evidence="9">
    <location>
        <begin position="114"/>
        <end position="134"/>
    </location>
</feature>
<evidence type="ECO:0000256" key="6">
    <source>
        <dbReference type="ARBA" id="ARBA00022989"/>
    </source>
</evidence>
<dbReference type="Proteomes" id="UP000271098">
    <property type="component" value="Unassembled WGS sequence"/>
</dbReference>
<dbReference type="GO" id="GO:0098794">
    <property type="term" value="C:postsynapse"/>
    <property type="evidence" value="ECO:0007669"/>
    <property type="project" value="TreeGrafter"/>
</dbReference>
<gene>
    <name evidence="11" type="ORF">GPUH_LOCUS18585</name>
</gene>
<reference evidence="13" key="1">
    <citation type="submission" date="2016-06" db="UniProtKB">
        <authorList>
            <consortium name="WormBaseParasite"/>
        </authorList>
    </citation>
    <scope>IDENTIFICATION</scope>
</reference>
<dbReference type="AlphaFoldDB" id="A0A183EC95"/>
<dbReference type="PRINTS" id="PR01259">
    <property type="entry name" value="NACAEXCHNGR"/>
</dbReference>
<proteinExistence type="predicted"/>
<evidence type="ECO:0000256" key="3">
    <source>
        <dbReference type="ARBA" id="ARBA00022449"/>
    </source>
</evidence>
<dbReference type="InterPro" id="IPR004837">
    <property type="entry name" value="NaCa_Exmemb"/>
</dbReference>
<keyword evidence="6 9" id="KW-1133">Transmembrane helix</keyword>
<dbReference type="InterPro" id="IPR044880">
    <property type="entry name" value="NCX_ion-bd_dom_sf"/>
</dbReference>
<dbReference type="Gene3D" id="1.20.1420.30">
    <property type="entry name" value="NCX, central ion-binding region"/>
    <property type="match status" value="1"/>
</dbReference>
<keyword evidence="3" id="KW-0050">Antiport</keyword>
<reference evidence="11 12" key="2">
    <citation type="submission" date="2018-11" db="EMBL/GenBank/DDBJ databases">
        <authorList>
            <consortium name="Pathogen Informatics"/>
        </authorList>
    </citation>
    <scope>NUCLEOTIDE SEQUENCE [LARGE SCALE GENOMIC DNA]</scope>
</reference>
<dbReference type="GO" id="GO:0098703">
    <property type="term" value="P:calcium ion import across plasma membrane"/>
    <property type="evidence" value="ECO:0007669"/>
    <property type="project" value="TreeGrafter"/>
</dbReference>
<evidence type="ECO:0000313" key="11">
    <source>
        <dbReference type="EMBL" id="VDN32064.1"/>
    </source>
</evidence>
<keyword evidence="12" id="KW-1185">Reference proteome</keyword>
<evidence type="ECO:0000313" key="12">
    <source>
        <dbReference type="Proteomes" id="UP000271098"/>
    </source>
</evidence>
<dbReference type="WBParaSite" id="GPUH_0001861101-mRNA-1">
    <property type="protein sequence ID" value="GPUH_0001861101-mRNA-1"/>
    <property type="gene ID" value="GPUH_0001861101"/>
</dbReference>
<dbReference type="GO" id="GO:0042383">
    <property type="term" value="C:sarcolemma"/>
    <property type="evidence" value="ECO:0007669"/>
    <property type="project" value="TreeGrafter"/>
</dbReference>
<dbReference type="PANTHER" id="PTHR11878:SF76">
    <property type="entry name" value="CALX-BETA DOMAIN-CONTAINING PROTEIN"/>
    <property type="match status" value="1"/>
</dbReference>
<keyword evidence="8 9" id="KW-0472">Membrane</keyword>
<evidence type="ECO:0000313" key="13">
    <source>
        <dbReference type="WBParaSite" id="GPUH_0001861101-mRNA-1"/>
    </source>
</evidence>
<dbReference type="GO" id="GO:0012505">
    <property type="term" value="C:endomembrane system"/>
    <property type="evidence" value="ECO:0007669"/>
    <property type="project" value="UniProtKB-SubCell"/>
</dbReference>
<organism evidence="13">
    <name type="scientific">Gongylonema pulchrum</name>
    <dbReference type="NCBI Taxonomy" id="637853"/>
    <lineage>
        <taxon>Eukaryota</taxon>
        <taxon>Metazoa</taxon>
        <taxon>Ecdysozoa</taxon>
        <taxon>Nematoda</taxon>
        <taxon>Chromadorea</taxon>
        <taxon>Rhabditida</taxon>
        <taxon>Spirurina</taxon>
        <taxon>Spiruromorpha</taxon>
        <taxon>Spiruroidea</taxon>
        <taxon>Gongylonematidae</taxon>
        <taxon>Gongylonema</taxon>
    </lineage>
</organism>
<keyword evidence="2" id="KW-0813">Transport</keyword>